<reference evidence="1" key="1">
    <citation type="journal article" date="2020" name="Stud. Mycol.">
        <title>101 Dothideomycetes genomes: a test case for predicting lifestyles and emergence of pathogens.</title>
        <authorList>
            <person name="Haridas S."/>
            <person name="Albert R."/>
            <person name="Binder M."/>
            <person name="Bloem J."/>
            <person name="Labutti K."/>
            <person name="Salamov A."/>
            <person name="Andreopoulos B."/>
            <person name="Baker S."/>
            <person name="Barry K."/>
            <person name="Bills G."/>
            <person name="Bluhm B."/>
            <person name="Cannon C."/>
            <person name="Castanera R."/>
            <person name="Culley D."/>
            <person name="Daum C."/>
            <person name="Ezra D."/>
            <person name="Gonzalez J."/>
            <person name="Henrissat B."/>
            <person name="Kuo A."/>
            <person name="Liang C."/>
            <person name="Lipzen A."/>
            <person name="Lutzoni F."/>
            <person name="Magnuson J."/>
            <person name="Mondo S."/>
            <person name="Nolan M."/>
            <person name="Ohm R."/>
            <person name="Pangilinan J."/>
            <person name="Park H.-J."/>
            <person name="Ramirez L."/>
            <person name="Alfaro M."/>
            <person name="Sun H."/>
            <person name="Tritt A."/>
            <person name="Yoshinaga Y."/>
            <person name="Zwiers L.-H."/>
            <person name="Turgeon B."/>
            <person name="Goodwin S."/>
            <person name="Spatafora J."/>
            <person name="Crous P."/>
            <person name="Grigoriev I."/>
        </authorList>
    </citation>
    <scope>NUCLEOTIDE SEQUENCE</scope>
    <source>
        <strain evidence="1">ATCC 200398</strain>
    </source>
</reference>
<comment type="caution">
    <text evidence="1">The sequence shown here is derived from an EMBL/GenBank/DDBJ whole genome shotgun (WGS) entry which is preliminary data.</text>
</comment>
<proteinExistence type="predicted"/>
<accession>A0ACB6QMP6</accession>
<dbReference type="EMBL" id="MU003517">
    <property type="protein sequence ID" value="KAF2468165.1"/>
    <property type="molecule type" value="Genomic_DNA"/>
</dbReference>
<name>A0ACB6QMP6_9PLEO</name>
<organism evidence="1 2">
    <name type="scientific">Lindgomyces ingoldianus</name>
    <dbReference type="NCBI Taxonomy" id="673940"/>
    <lineage>
        <taxon>Eukaryota</taxon>
        <taxon>Fungi</taxon>
        <taxon>Dikarya</taxon>
        <taxon>Ascomycota</taxon>
        <taxon>Pezizomycotina</taxon>
        <taxon>Dothideomycetes</taxon>
        <taxon>Pleosporomycetidae</taxon>
        <taxon>Pleosporales</taxon>
        <taxon>Lindgomycetaceae</taxon>
        <taxon>Lindgomyces</taxon>
    </lineage>
</organism>
<evidence type="ECO:0000313" key="1">
    <source>
        <dbReference type="EMBL" id="KAF2468165.1"/>
    </source>
</evidence>
<evidence type="ECO:0000313" key="2">
    <source>
        <dbReference type="Proteomes" id="UP000799755"/>
    </source>
</evidence>
<sequence length="176" mass="18132">MSVPEPNAISQPTQSQTYTAPGNPASKSPPESIQTALNSLDGSRKVDQRVPTKQASDDQATASSLGRGIHGAPPGEERKGLTEEDVGRHNELDAEQMGAPGEGRVADAVAGRGTKGVGGEQEDLAADLDRKKAEQQEARDAIKAQRAHGKDVGGAMGQQGGAANPVDKDGYPNTGV</sequence>
<gene>
    <name evidence="1" type="ORF">BDR25DRAFT_265836</name>
</gene>
<dbReference type="Proteomes" id="UP000799755">
    <property type="component" value="Unassembled WGS sequence"/>
</dbReference>
<protein>
    <submittedName>
        <fullName evidence="1">Uncharacterized protein</fullName>
    </submittedName>
</protein>
<keyword evidence="2" id="KW-1185">Reference proteome</keyword>